<dbReference type="Proteomes" id="UP000010411">
    <property type="component" value="Unassembled WGS sequence"/>
</dbReference>
<organism evidence="2 3">
    <name type="scientific">Streptomyces ipomoeae 91-03</name>
    <dbReference type="NCBI Taxonomy" id="698759"/>
    <lineage>
        <taxon>Bacteria</taxon>
        <taxon>Bacillati</taxon>
        <taxon>Actinomycetota</taxon>
        <taxon>Actinomycetes</taxon>
        <taxon>Kitasatosporales</taxon>
        <taxon>Streptomycetaceae</taxon>
        <taxon>Streptomyces</taxon>
    </lineage>
</organism>
<gene>
    <name evidence="2" type="ORF">STRIP9103_05218</name>
</gene>
<evidence type="ECO:0000313" key="2">
    <source>
        <dbReference type="EMBL" id="EKX65196.1"/>
    </source>
</evidence>
<dbReference type="AlphaFoldDB" id="L1KWI9"/>
<sequence>VQRAARAHVREGRGVEDALLRRPPERRAVRVLGAEVRVPGVEMRVEVEQGHRASRPGGSTCGSVCDVEGGGAGHERRVPVRGSRQCRDVPGALGQFGRLPLRDLQRVGATGGLVRGALALGALRRAKLRLGRVELRTRGPGKDLEVPDARVVTHRHGVGERARAAFGRSHVAGRAILQGRFRGGRGQGKAAAGHSGEGDGADERGEQNALGHGRSP</sequence>
<reference evidence="2 3" key="1">
    <citation type="submission" date="2012-11" db="EMBL/GenBank/DDBJ databases">
        <authorList>
            <person name="Huguet-Tapia J.C."/>
            <person name="Durkin A.S."/>
            <person name="Pettis G.S."/>
            <person name="Badger J.H."/>
        </authorList>
    </citation>
    <scope>NUCLEOTIDE SEQUENCE [LARGE SCALE GENOMIC DNA]</scope>
    <source>
        <strain evidence="2 3">91-03</strain>
    </source>
</reference>
<protein>
    <submittedName>
        <fullName evidence="2">Uncharacterized protein</fullName>
    </submittedName>
</protein>
<keyword evidence="3" id="KW-1185">Reference proteome</keyword>
<feature type="non-terminal residue" evidence="2">
    <location>
        <position position="1"/>
    </location>
</feature>
<evidence type="ECO:0000256" key="1">
    <source>
        <dbReference type="SAM" id="MobiDB-lite"/>
    </source>
</evidence>
<comment type="caution">
    <text evidence="2">The sequence shown here is derived from an EMBL/GenBank/DDBJ whole genome shotgun (WGS) entry which is preliminary data.</text>
</comment>
<feature type="region of interest" description="Disordered" evidence="1">
    <location>
        <begin position="180"/>
        <end position="216"/>
    </location>
</feature>
<evidence type="ECO:0000313" key="3">
    <source>
        <dbReference type="Proteomes" id="UP000010411"/>
    </source>
</evidence>
<dbReference type="EMBL" id="AEJC01000303">
    <property type="protein sequence ID" value="EKX65196.1"/>
    <property type="molecule type" value="Genomic_DNA"/>
</dbReference>
<proteinExistence type="predicted"/>
<accession>L1KWI9</accession>
<name>L1KWI9_9ACTN</name>